<dbReference type="AlphaFoldDB" id="A0ABD1CT18"/>
<evidence type="ECO:0000313" key="2">
    <source>
        <dbReference type="Proteomes" id="UP001562425"/>
    </source>
</evidence>
<comment type="caution">
    <text evidence="1">The sequence shown here is derived from an EMBL/GenBank/DDBJ whole genome shotgun (WGS) entry which is preliminary data.</text>
</comment>
<evidence type="ECO:0000313" key="1">
    <source>
        <dbReference type="EMBL" id="KAL1379380.1"/>
    </source>
</evidence>
<dbReference type="Proteomes" id="UP001562425">
    <property type="component" value="Unassembled WGS sequence"/>
</dbReference>
<reference evidence="1 2" key="1">
    <citation type="submission" date="2024-05" db="EMBL/GenBank/DDBJ databases">
        <title>Culex pipiens pipiens assembly and annotation.</title>
        <authorList>
            <person name="Alout H."/>
            <person name="Durand T."/>
        </authorList>
    </citation>
    <scope>NUCLEOTIDE SEQUENCE [LARGE SCALE GENOMIC DNA]</scope>
    <source>
        <strain evidence="1">HA-2024</strain>
        <tissue evidence="1">Whole body</tissue>
    </source>
</reference>
<gene>
    <name evidence="1" type="ORF">pipiens_003803</name>
</gene>
<sequence>MVRLRKEGYFEESGIGYFKKWPTFLYYHLRRNSIPDRIFVLLRRTELLRESRSVISEEHLILKLKMGILFTKSDDKDLDETSTTKILEME</sequence>
<dbReference type="EMBL" id="JBEHCU010009712">
    <property type="protein sequence ID" value="KAL1379380.1"/>
    <property type="molecule type" value="Genomic_DNA"/>
</dbReference>
<name>A0ABD1CT18_CULPP</name>
<organism evidence="1 2">
    <name type="scientific">Culex pipiens pipiens</name>
    <name type="common">Northern house mosquito</name>
    <dbReference type="NCBI Taxonomy" id="38569"/>
    <lineage>
        <taxon>Eukaryota</taxon>
        <taxon>Metazoa</taxon>
        <taxon>Ecdysozoa</taxon>
        <taxon>Arthropoda</taxon>
        <taxon>Hexapoda</taxon>
        <taxon>Insecta</taxon>
        <taxon>Pterygota</taxon>
        <taxon>Neoptera</taxon>
        <taxon>Endopterygota</taxon>
        <taxon>Diptera</taxon>
        <taxon>Nematocera</taxon>
        <taxon>Culicoidea</taxon>
        <taxon>Culicidae</taxon>
        <taxon>Culicinae</taxon>
        <taxon>Culicini</taxon>
        <taxon>Culex</taxon>
        <taxon>Culex</taxon>
    </lineage>
</organism>
<protein>
    <submittedName>
        <fullName evidence="1">Uncharacterized protein</fullName>
    </submittedName>
</protein>
<accession>A0ABD1CT18</accession>
<keyword evidence="2" id="KW-1185">Reference proteome</keyword>
<proteinExistence type="predicted"/>